<name>A0A3M7ST17_BRAPC</name>
<comment type="caution">
    <text evidence="1">The sequence shown here is derived from an EMBL/GenBank/DDBJ whole genome shotgun (WGS) entry which is preliminary data.</text>
</comment>
<reference evidence="1 2" key="1">
    <citation type="journal article" date="2018" name="Sci. Rep.">
        <title>Genomic signatures of local adaptation to the degree of environmental predictability in rotifers.</title>
        <authorList>
            <person name="Franch-Gras L."/>
            <person name="Hahn C."/>
            <person name="Garcia-Roger E.M."/>
            <person name="Carmona M.J."/>
            <person name="Serra M."/>
            <person name="Gomez A."/>
        </authorList>
    </citation>
    <scope>NUCLEOTIDE SEQUENCE [LARGE SCALE GENOMIC DNA]</scope>
    <source>
        <strain evidence="1">HYR1</strain>
    </source>
</reference>
<accession>A0A3M7ST17</accession>
<dbReference type="Proteomes" id="UP000276133">
    <property type="component" value="Unassembled WGS sequence"/>
</dbReference>
<protein>
    <submittedName>
        <fullName evidence="1">Uncharacterized protein</fullName>
    </submittedName>
</protein>
<dbReference type="AlphaFoldDB" id="A0A3M7ST17"/>
<dbReference type="EMBL" id="REGN01000814">
    <property type="protein sequence ID" value="RNA38849.1"/>
    <property type="molecule type" value="Genomic_DNA"/>
</dbReference>
<proteinExistence type="predicted"/>
<evidence type="ECO:0000313" key="1">
    <source>
        <dbReference type="EMBL" id="RNA38849.1"/>
    </source>
</evidence>
<organism evidence="1 2">
    <name type="scientific">Brachionus plicatilis</name>
    <name type="common">Marine rotifer</name>
    <name type="synonym">Brachionus muelleri</name>
    <dbReference type="NCBI Taxonomy" id="10195"/>
    <lineage>
        <taxon>Eukaryota</taxon>
        <taxon>Metazoa</taxon>
        <taxon>Spiralia</taxon>
        <taxon>Gnathifera</taxon>
        <taxon>Rotifera</taxon>
        <taxon>Eurotatoria</taxon>
        <taxon>Monogononta</taxon>
        <taxon>Pseudotrocha</taxon>
        <taxon>Ploima</taxon>
        <taxon>Brachionidae</taxon>
        <taxon>Brachionus</taxon>
    </lineage>
</organism>
<keyword evidence="2" id="KW-1185">Reference proteome</keyword>
<gene>
    <name evidence="1" type="ORF">BpHYR1_028473</name>
</gene>
<sequence>MFLQLRYAYLKKIKTAKIKFLRMTEIKAKPKTSYNIIIDYLIDFQLITKSKVEKIKIQYLNLFL</sequence>
<evidence type="ECO:0000313" key="2">
    <source>
        <dbReference type="Proteomes" id="UP000276133"/>
    </source>
</evidence>